<evidence type="ECO:0000256" key="1">
    <source>
        <dbReference type="SAM" id="MobiDB-lite"/>
    </source>
</evidence>
<proteinExistence type="predicted"/>
<dbReference type="Proteomes" id="UP001497516">
    <property type="component" value="Chromosome 3"/>
</dbReference>
<dbReference type="EMBL" id="OZ034816">
    <property type="protein sequence ID" value="CAL1379443.1"/>
    <property type="molecule type" value="Genomic_DNA"/>
</dbReference>
<accession>A0AAV2E0I4</accession>
<feature type="compositionally biased region" description="Polar residues" evidence="1">
    <location>
        <begin position="54"/>
        <end position="66"/>
    </location>
</feature>
<protein>
    <submittedName>
        <fullName evidence="2">Uncharacterized protein</fullName>
    </submittedName>
</protein>
<keyword evidence="3" id="KW-1185">Reference proteome</keyword>
<reference evidence="2 3" key="1">
    <citation type="submission" date="2024-04" db="EMBL/GenBank/DDBJ databases">
        <authorList>
            <person name="Fracassetti M."/>
        </authorList>
    </citation>
    <scope>NUCLEOTIDE SEQUENCE [LARGE SCALE GENOMIC DNA]</scope>
</reference>
<evidence type="ECO:0000313" key="2">
    <source>
        <dbReference type="EMBL" id="CAL1379443.1"/>
    </source>
</evidence>
<sequence>MGKNRSARRRRVAAGGEGFSAFWNSSARRRRVAGEGFRAAARQRPPSLRRRFSTARQQSLEEQQSRWMKMELGQSRVRG</sequence>
<name>A0AAV2E0I4_9ROSI</name>
<dbReference type="AlphaFoldDB" id="A0AAV2E0I4"/>
<feature type="region of interest" description="Disordered" evidence="1">
    <location>
        <begin position="34"/>
        <end position="79"/>
    </location>
</feature>
<organism evidence="2 3">
    <name type="scientific">Linum trigynum</name>
    <dbReference type="NCBI Taxonomy" id="586398"/>
    <lineage>
        <taxon>Eukaryota</taxon>
        <taxon>Viridiplantae</taxon>
        <taxon>Streptophyta</taxon>
        <taxon>Embryophyta</taxon>
        <taxon>Tracheophyta</taxon>
        <taxon>Spermatophyta</taxon>
        <taxon>Magnoliopsida</taxon>
        <taxon>eudicotyledons</taxon>
        <taxon>Gunneridae</taxon>
        <taxon>Pentapetalae</taxon>
        <taxon>rosids</taxon>
        <taxon>fabids</taxon>
        <taxon>Malpighiales</taxon>
        <taxon>Linaceae</taxon>
        <taxon>Linum</taxon>
    </lineage>
</organism>
<gene>
    <name evidence="2" type="ORF">LTRI10_LOCUS20962</name>
</gene>
<evidence type="ECO:0000313" key="3">
    <source>
        <dbReference type="Proteomes" id="UP001497516"/>
    </source>
</evidence>